<dbReference type="AlphaFoldDB" id="A0A7Y9TGT8"/>
<comment type="caution">
    <text evidence="1">The sequence shown here is derived from an EMBL/GenBank/DDBJ whole genome shotgun (WGS) entry which is preliminary data.</text>
</comment>
<protein>
    <submittedName>
        <fullName evidence="1">Uncharacterized protein</fullName>
    </submittedName>
</protein>
<dbReference type="EMBL" id="JACCCW010000002">
    <property type="protein sequence ID" value="NYF79854.1"/>
    <property type="molecule type" value="Genomic_DNA"/>
</dbReference>
<evidence type="ECO:0000313" key="2">
    <source>
        <dbReference type="Proteomes" id="UP000589520"/>
    </source>
</evidence>
<name>A0A7Y9TGT8_9BACT</name>
<keyword evidence="2" id="KW-1185">Reference proteome</keyword>
<accession>A0A7Y9TGT8</accession>
<reference evidence="1 2" key="1">
    <citation type="submission" date="2020-07" db="EMBL/GenBank/DDBJ databases">
        <title>Genomic Encyclopedia of Type Strains, Phase IV (KMG-V): Genome sequencing to study the core and pangenomes of soil and plant-associated prokaryotes.</title>
        <authorList>
            <person name="Whitman W."/>
        </authorList>
    </citation>
    <scope>NUCLEOTIDE SEQUENCE [LARGE SCALE GENOMIC DNA]</scope>
    <source>
        <strain evidence="1 2">X4EP2</strain>
    </source>
</reference>
<sequence length="91" mass="10328">MEAGTSFFLKRPDWKNVADLPVLTRPRLSSAQIGRLRVWVRHRRIMMECLTVNRMTTLNNTCAAGSSARARSTENTTALENVLKRVPLSEQ</sequence>
<evidence type="ECO:0000313" key="1">
    <source>
        <dbReference type="EMBL" id="NYF79854.1"/>
    </source>
</evidence>
<organism evidence="1 2">
    <name type="scientific">Granulicella arctica</name>
    <dbReference type="NCBI Taxonomy" id="940613"/>
    <lineage>
        <taxon>Bacteria</taxon>
        <taxon>Pseudomonadati</taxon>
        <taxon>Acidobacteriota</taxon>
        <taxon>Terriglobia</taxon>
        <taxon>Terriglobales</taxon>
        <taxon>Acidobacteriaceae</taxon>
        <taxon>Granulicella</taxon>
    </lineage>
</organism>
<proteinExistence type="predicted"/>
<gene>
    <name evidence="1" type="ORF">HDF17_002174</name>
</gene>
<dbReference type="Proteomes" id="UP000589520">
    <property type="component" value="Unassembled WGS sequence"/>
</dbReference>